<dbReference type="EMBL" id="JAICBX010000001">
    <property type="protein sequence ID" value="MBW8635931.1"/>
    <property type="molecule type" value="Genomic_DNA"/>
</dbReference>
<keyword evidence="2" id="KW-1185">Reference proteome</keyword>
<dbReference type="RefSeq" id="WP_220226648.1">
    <property type="nucleotide sequence ID" value="NZ_JAICBX010000001.1"/>
</dbReference>
<evidence type="ECO:0000313" key="1">
    <source>
        <dbReference type="EMBL" id="MBW8635931.1"/>
    </source>
</evidence>
<sequence>MPRHKRHSELWAAEERRLVEASSDFFHVLQRLMCNLRPTDHHYRRLSNLTREVNETVEDLTGEQPRWTRR</sequence>
<gene>
    <name evidence="1" type="ORF">K1W69_01945</name>
</gene>
<protein>
    <submittedName>
        <fullName evidence="1">Uncharacterized protein</fullName>
    </submittedName>
</protein>
<proteinExistence type="predicted"/>
<name>A0AAE3CZP6_9HYPH</name>
<evidence type="ECO:0000313" key="2">
    <source>
        <dbReference type="Proteomes" id="UP001196509"/>
    </source>
</evidence>
<dbReference type="AlphaFoldDB" id="A0AAE3CZP6"/>
<comment type="caution">
    <text evidence="1">The sequence shown here is derived from an EMBL/GenBank/DDBJ whole genome shotgun (WGS) entry which is preliminary data.</text>
</comment>
<dbReference type="Proteomes" id="UP001196509">
    <property type="component" value="Unassembled WGS sequence"/>
</dbReference>
<reference evidence="1" key="1">
    <citation type="submission" date="2021-08" db="EMBL/GenBank/DDBJ databases">
        <title>Hoeflea bacterium WL0058 sp. nov., isolated from the sediment.</title>
        <authorList>
            <person name="Wang L."/>
            <person name="Zhang D."/>
        </authorList>
    </citation>
    <scope>NUCLEOTIDE SEQUENCE</scope>
    <source>
        <strain evidence="1">WL0058</strain>
    </source>
</reference>
<organism evidence="1 2">
    <name type="scientific">Flavimaribacter sediminis</name>
    <dbReference type="NCBI Taxonomy" id="2865987"/>
    <lineage>
        <taxon>Bacteria</taxon>
        <taxon>Pseudomonadati</taxon>
        <taxon>Pseudomonadota</taxon>
        <taxon>Alphaproteobacteria</taxon>
        <taxon>Hyphomicrobiales</taxon>
        <taxon>Rhizobiaceae</taxon>
        <taxon>Flavimaribacter</taxon>
    </lineage>
</organism>
<accession>A0AAE3CZP6</accession>